<gene>
    <name evidence="4" type="ORF">DIC66_08330</name>
</gene>
<feature type="coiled-coil region" evidence="1">
    <location>
        <begin position="89"/>
        <end position="116"/>
    </location>
</feature>
<dbReference type="EMBL" id="QFZK01000004">
    <property type="protein sequence ID" value="RFO97141.1"/>
    <property type="molecule type" value="Genomic_DNA"/>
</dbReference>
<reference evidence="4 5" key="1">
    <citation type="submission" date="2018-05" db="EMBL/GenBank/DDBJ databases">
        <title>Rhodoferax soyangensis sp.nov., isolated from an oligotrophic freshwater lake.</title>
        <authorList>
            <person name="Park M."/>
        </authorList>
    </citation>
    <scope>NUCLEOTIDE SEQUENCE [LARGE SCALE GENOMIC DNA]</scope>
    <source>
        <strain evidence="4 5">IMCC26218</strain>
    </source>
</reference>
<sequence length="122" mass="13035">MHLKKLTLALGVLLALGLAGCNTTPLKSDKLLLARDALTHATQMGGNEFAPVEMQAARERIDFAQTALTAGDLGRAGALSDEAMVNTRLAETRVQSAKAQAAAAELRQDRRALQIELQNNLK</sequence>
<proteinExistence type="predicted"/>
<dbReference type="RefSeq" id="WP_117176033.1">
    <property type="nucleotide sequence ID" value="NZ_QFZK01000004.1"/>
</dbReference>
<evidence type="ECO:0000256" key="1">
    <source>
        <dbReference type="SAM" id="Coils"/>
    </source>
</evidence>
<protein>
    <recommendedName>
        <fullName evidence="3">DUF4398 domain-containing protein</fullName>
    </recommendedName>
</protein>
<comment type="caution">
    <text evidence="4">The sequence shown here is derived from an EMBL/GenBank/DDBJ whole genome shotgun (WGS) entry which is preliminary data.</text>
</comment>
<dbReference type="OrthoDB" id="8778774at2"/>
<evidence type="ECO:0000256" key="2">
    <source>
        <dbReference type="SAM" id="SignalP"/>
    </source>
</evidence>
<organism evidence="4 5">
    <name type="scientific">Rhodoferax lacus</name>
    <dbReference type="NCBI Taxonomy" id="2184758"/>
    <lineage>
        <taxon>Bacteria</taxon>
        <taxon>Pseudomonadati</taxon>
        <taxon>Pseudomonadota</taxon>
        <taxon>Betaproteobacteria</taxon>
        <taxon>Burkholderiales</taxon>
        <taxon>Comamonadaceae</taxon>
        <taxon>Rhodoferax</taxon>
    </lineage>
</organism>
<dbReference type="AlphaFoldDB" id="A0A3E1RD39"/>
<feature type="chain" id="PRO_5017629811" description="DUF4398 domain-containing protein" evidence="2">
    <location>
        <begin position="22"/>
        <end position="122"/>
    </location>
</feature>
<dbReference type="Pfam" id="PF14346">
    <property type="entry name" value="DUF4398"/>
    <property type="match status" value="1"/>
</dbReference>
<accession>A0A3E1RD39</accession>
<dbReference type="Proteomes" id="UP000260665">
    <property type="component" value="Unassembled WGS sequence"/>
</dbReference>
<dbReference type="InterPro" id="IPR025511">
    <property type="entry name" value="DUF4398"/>
</dbReference>
<feature type="domain" description="DUF4398" evidence="3">
    <location>
        <begin position="31"/>
        <end position="106"/>
    </location>
</feature>
<keyword evidence="1" id="KW-0175">Coiled coil</keyword>
<feature type="signal peptide" evidence="2">
    <location>
        <begin position="1"/>
        <end position="21"/>
    </location>
</feature>
<evidence type="ECO:0000313" key="5">
    <source>
        <dbReference type="Proteomes" id="UP000260665"/>
    </source>
</evidence>
<name>A0A3E1RD39_9BURK</name>
<dbReference type="Gene3D" id="1.20.1270.390">
    <property type="match status" value="1"/>
</dbReference>
<keyword evidence="5" id="KW-1185">Reference proteome</keyword>
<dbReference type="PROSITE" id="PS51257">
    <property type="entry name" value="PROKAR_LIPOPROTEIN"/>
    <property type="match status" value="1"/>
</dbReference>
<evidence type="ECO:0000313" key="4">
    <source>
        <dbReference type="EMBL" id="RFO97141.1"/>
    </source>
</evidence>
<keyword evidence="2" id="KW-0732">Signal</keyword>
<evidence type="ECO:0000259" key="3">
    <source>
        <dbReference type="Pfam" id="PF14346"/>
    </source>
</evidence>